<evidence type="ECO:0000256" key="1">
    <source>
        <dbReference type="ARBA" id="ARBA00022448"/>
    </source>
</evidence>
<evidence type="ECO:0000256" key="3">
    <source>
        <dbReference type="ARBA" id="ARBA00022723"/>
    </source>
</evidence>
<keyword evidence="7" id="KW-0408">Iron</keyword>
<dbReference type="Gene3D" id="1.10.15.40">
    <property type="entry name" value="Electron transport complex subunit B, putative Fe-S cluster"/>
    <property type="match status" value="1"/>
</dbReference>
<keyword evidence="10" id="KW-1133">Transmembrane helix</keyword>
<evidence type="ECO:0000259" key="11">
    <source>
        <dbReference type="PROSITE" id="PS51656"/>
    </source>
</evidence>
<evidence type="ECO:0000313" key="12">
    <source>
        <dbReference type="EMBL" id="XBS67992.1"/>
    </source>
</evidence>
<proteinExistence type="predicted"/>
<reference evidence="12" key="1">
    <citation type="submission" date="2024-06" db="EMBL/GenBank/DDBJ databases">
        <authorList>
            <person name="Coelho C."/>
            <person name="Bento M."/>
            <person name="Garcia E."/>
            <person name="Camelo A."/>
            <person name="Brandao I."/>
            <person name="Espirito Santo C."/>
            <person name="Trovao J."/>
            <person name="Verissimo A."/>
            <person name="Costa J."/>
            <person name="Tiago I."/>
        </authorList>
    </citation>
    <scope>NUCLEOTIDE SEQUENCE</scope>
    <source>
        <strain evidence="12">KWT182</strain>
    </source>
</reference>
<evidence type="ECO:0000256" key="9">
    <source>
        <dbReference type="ARBA" id="ARBA00023136"/>
    </source>
</evidence>
<keyword evidence="10" id="KW-0812">Transmembrane</keyword>
<keyword evidence="1" id="KW-0813">Transport</keyword>
<keyword evidence="5" id="KW-1278">Translocase</keyword>
<organism evidence="12">
    <name type="scientific">Acerihabitans sp. KWT182</name>
    <dbReference type="NCBI Taxonomy" id="3157919"/>
    <lineage>
        <taxon>Bacteria</taxon>
        <taxon>Pseudomonadati</taxon>
        <taxon>Pseudomonadota</taxon>
        <taxon>Gammaproteobacteria</taxon>
        <taxon>Enterobacterales</taxon>
        <taxon>Pectobacteriaceae</taxon>
        <taxon>Acerihabitans</taxon>
    </lineage>
</organism>
<keyword evidence="8" id="KW-0411">Iron-sulfur</keyword>
<dbReference type="Pfam" id="PF04060">
    <property type="entry name" value="FeS"/>
    <property type="match status" value="1"/>
</dbReference>
<sequence>MMNGILPVLAVPAIGMVIGYLLGFAALYFKVDKDPRIDAVAALLPNGQCGQCGFPGCMQAAAAMVRGEAPAGACTPGGARPWRNASPSCWIFPLTMPMTTGQAWL</sequence>
<name>A0AAU7Q5I4_9GAMM</name>
<keyword evidence="6" id="KW-0249">Electron transport</keyword>
<dbReference type="GO" id="GO:0046872">
    <property type="term" value="F:metal ion binding"/>
    <property type="evidence" value="ECO:0007669"/>
    <property type="project" value="UniProtKB-KW"/>
</dbReference>
<feature type="domain" description="4Fe-4S" evidence="11">
    <location>
        <begin position="32"/>
        <end position="91"/>
    </location>
</feature>
<dbReference type="PANTHER" id="PTHR43560">
    <property type="entry name" value="ION-TRANSLOCATING OXIDOREDUCTASE COMPLEX SUBUNIT B"/>
    <property type="match status" value="1"/>
</dbReference>
<dbReference type="EMBL" id="CP157947">
    <property type="protein sequence ID" value="XBS67992.1"/>
    <property type="molecule type" value="Genomic_DNA"/>
</dbReference>
<dbReference type="PROSITE" id="PS51656">
    <property type="entry name" value="4FE4S"/>
    <property type="match status" value="1"/>
</dbReference>
<dbReference type="PANTHER" id="PTHR43560:SF1">
    <property type="entry name" value="ION-TRANSLOCATING OXIDOREDUCTASE COMPLEX SUBUNIT B"/>
    <property type="match status" value="1"/>
</dbReference>
<evidence type="ECO:0000256" key="4">
    <source>
        <dbReference type="ARBA" id="ARBA00022737"/>
    </source>
</evidence>
<evidence type="ECO:0000256" key="10">
    <source>
        <dbReference type="SAM" id="Phobius"/>
    </source>
</evidence>
<evidence type="ECO:0000256" key="7">
    <source>
        <dbReference type="ARBA" id="ARBA00023004"/>
    </source>
</evidence>
<dbReference type="GO" id="GO:0051539">
    <property type="term" value="F:4 iron, 4 sulfur cluster binding"/>
    <property type="evidence" value="ECO:0007669"/>
    <property type="project" value="UniProtKB-KW"/>
</dbReference>
<dbReference type="NCBIfam" id="TIGR01944">
    <property type="entry name" value="rnfB"/>
    <property type="match status" value="1"/>
</dbReference>
<evidence type="ECO:0000256" key="6">
    <source>
        <dbReference type="ARBA" id="ARBA00022982"/>
    </source>
</evidence>
<gene>
    <name evidence="12" type="ORF">ABK905_13900</name>
</gene>
<keyword evidence="4" id="KW-0677">Repeat</keyword>
<evidence type="ECO:0000256" key="5">
    <source>
        <dbReference type="ARBA" id="ARBA00022967"/>
    </source>
</evidence>
<dbReference type="GO" id="GO:0009055">
    <property type="term" value="F:electron transfer activity"/>
    <property type="evidence" value="ECO:0007669"/>
    <property type="project" value="InterPro"/>
</dbReference>
<keyword evidence="2" id="KW-0004">4Fe-4S</keyword>
<keyword evidence="3" id="KW-0479">Metal-binding</keyword>
<evidence type="ECO:0000256" key="2">
    <source>
        <dbReference type="ARBA" id="ARBA00022485"/>
    </source>
</evidence>
<dbReference type="InterPro" id="IPR010207">
    <property type="entry name" value="Elect_transpt_cplx_RnfB/RsxB"/>
</dbReference>
<accession>A0AAU7Q5I4</accession>
<protein>
    <submittedName>
        <fullName evidence="12">RnfABCDGE type electron transport complex subunit B</fullName>
    </submittedName>
</protein>
<feature type="transmembrane region" description="Helical" evidence="10">
    <location>
        <begin position="6"/>
        <end position="29"/>
    </location>
</feature>
<dbReference type="InterPro" id="IPR050395">
    <property type="entry name" value="4Fe4S_Ferredoxin_RnfB"/>
</dbReference>
<keyword evidence="9 10" id="KW-0472">Membrane</keyword>
<dbReference type="AlphaFoldDB" id="A0AAU7Q5I4"/>
<evidence type="ECO:0000256" key="8">
    <source>
        <dbReference type="ARBA" id="ARBA00023014"/>
    </source>
</evidence>
<dbReference type="InterPro" id="IPR007202">
    <property type="entry name" value="4Fe-4S_dom"/>
</dbReference>